<reference evidence="3" key="1">
    <citation type="journal article" date="2014" name="Genome Announc.">
        <title>Draft genome sequences of six enterohepatic helicobacter species isolated from humans and one from rhesus macaques.</title>
        <authorList>
            <person name="Shen Z."/>
            <person name="Sheh A."/>
            <person name="Young S.K."/>
            <person name="Abouelliel A."/>
            <person name="Ward D.V."/>
            <person name="Earl A.M."/>
            <person name="Fox J.G."/>
        </authorList>
    </citation>
    <scope>NUCLEOTIDE SEQUENCE [LARGE SCALE GENOMIC DNA]</scope>
    <source>
        <strain evidence="3">MIT 98-5489</strain>
    </source>
</reference>
<protein>
    <recommendedName>
        <fullName evidence="4">Curli production assembly/transport component CsgG</fullName>
    </recommendedName>
</protein>
<evidence type="ECO:0000256" key="1">
    <source>
        <dbReference type="SAM" id="SignalP"/>
    </source>
</evidence>
<dbReference type="AlphaFoldDB" id="C5EYI0"/>
<evidence type="ECO:0000313" key="2">
    <source>
        <dbReference type="EMBL" id="EEQ63328.1"/>
    </source>
</evidence>
<keyword evidence="3" id="KW-1185">Reference proteome</keyword>
<dbReference type="HOGENOM" id="CLU_051487_0_0_7"/>
<dbReference type="Proteomes" id="UP000003953">
    <property type="component" value="Unassembled WGS sequence"/>
</dbReference>
<gene>
    <name evidence="2" type="ORF">HPMG_00785</name>
</gene>
<dbReference type="eggNOG" id="COG1462">
    <property type="taxonomic scope" value="Bacteria"/>
</dbReference>
<accession>C5EYI0</accession>
<feature type="signal peptide" evidence="1">
    <location>
        <begin position="1"/>
        <end position="23"/>
    </location>
</feature>
<sequence length="400" mass="43917">MNMKKIFAIWVLLLGILAGILNAQVITETTTKTSRGEGEGLSRQEAINNAIIEALGKLNGIRIESIKQNFVTSELSNEKSELRDIYSAALSKVTKGRVDSYEINHISQDTNGKYTADVTIYKTTTKKSYKAPGISHKSRRSISVFDTSSSAYSGVGSILQQHLITNLLESRKFNVLDRDSKGYYDLEKALIKSPDAQSDEIYKLGNVLGSDYFLLFGIQGIAGQTKKSNLTNKEIHQVEIVVDYRVILFATRQIKYSNTLTMSLNLKDDNLSTNQEALKQVAQKISDDILNAIYPLKVANITNNEAVFSQTLKVGDVYECFALGEAIKDSYTKETTGRIETKVGEVTITRTNPKMSYGNITQGSVQKGNLCRPLGSSNGGGEGRDANYSINPSGGVNLGF</sequence>
<name>C5EYI0_9HELI</name>
<keyword evidence="1" id="KW-0732">Signal</keyword>
<proteinExistence type="predicted"/>
<evidence type="ECO:0000313" key="3">
    <source>
        <dbReference type="Proteomes" id="UP000003953"/>
    </source>
</evidence>
<feature type="chain" id="PRO_5002949154" description="Curli production assembly/transport component CsgG" evidence="1">
    <location>
        <begin position="24"/>
        <end position="400"/>
    </location>
</feature>
<evidence type="ECO:0008006" key="4">
    <source>
        <dbReference type="Google" id="ProtNLM"/>
    </source>
</evidence>
<dbReference type="EMBL" id="DS990442">
    <property type="protein sequence ID" value="EEQ63328.1"/>
    <property type="molecule type" value="Genomic_DNA"/>
</dbReference>
<organism evidence="2 3">
    <name type="scientific">Helicobacter pullorum MIT 98-5489</name>
    <dbReference type="NCBI Taxonomy" id="537972"/>
    <lineage>
        <taxon>Bacteria</taxon>
        <taxon>Pseudomonadati</taxon>
        <taxon>Campylobacterota</taxon>
        <taxon>Epsilonproteobacteria</taxon>
        <taxon>Campylobacterales</taxon>
        <taxon>Helicobacteraceae</taxon>
        <taxon>Helicobacter</taxon>
    </lineage>
</organism>